<evidence type="ECO:0000256" key="12">
    <source>
        <dbReference type="ARBA" id="ARBA00023172"/>
    </source>
</evidence>
<sequence>MDDAIDNTVDAHIYKAYSKISKADLSTWHCHFTYININGVLRLILKGMADEIEVTGLKSRKTVKNCVPCLKAKQMRAKISKVTQSPKLKKVLECIYSDVCDPIQTRSHQGFNGFVTWINEASSYVYIDGISHKNQVQKLLPEYLTKVELETGEKVKVLRINGKGEYIDDTMQDYLKLKGVKHEMMMPDTP</sequence>
<evidence type="ECO:0000313" key="16">
    <source>
        <dbReference type="EMBL" id="THH15726.1"/>
    </source>
</evidence>
<dbReference type="AlphaFoldDB" id="A0A4S4LTG2"/>
<evidence type="ECO:0000256" key="5">
    <source>
        <dbReference type="ARBA" id="ARBA00022759"/>
    </source>
</evidence>
<dbReference type="GO" id="GO:0015074">
    <property type="term" value="P:DNA integration"/>
    <property type="evidence" value="ECO:0007669"/>
    <property type="project" value="UniProtKB-KW"/>
</dbReference>
<dbReference type="GO" id="GO:0003723">
    <property type="term" value="F:RNA binding"/>
    <property type="evidence" value="ECO:0007669"/>
    <property type="project" value="UniProtKB-KW"/>
</dbReference>
<evidence type="ECO:0000256" key="8">
    <source>
        <dbReference type="ARBA" id="ARBA00022884"/>
    </source>
</evidence>
<dbReference type="GO" id="GO:0004519">
    <property type="term" value="F:endonuclease activity"/>
    <property type="evidence" value="ECO:0007669"/>
    <property type="project" value="UniProtKB-KW"/>
</dbReference>
<dbReference type="GO" id="GO:0046872">
    <property type="term" value="F:metal ion binding"/>
    <property type="evidence" value="ECO:0007669"/>
    <property type="project" value="UniProtKB-KW"/>
</dbReference>
<dbReference type="PANTHER" id="PTHR42648">
    <property type="entry name" value="TRANSPOSASE, PUTATIVE-RELATED"/>
    <property type="match status" value="1"/>
</dbReference>
<dbReference type="OrthoDB" id="7691805at2759"/>
<keyword evidence="8" id="KW-0694">RNA-binding</keyword>
<dbReference type="GO" id="GO:0003887">
    <property type="term" value="F:DNA-directed DNA polymerase activity"/>
    <property type="evidence" value="ECO:0007669"/>
    <property type="project" value="UniProtKB-KW"/>
</dbReference>
<keyword evidence="12" id="KW-0233">DNA recombination</keyword>
<evidence type="ECO:0000256" key="10">
    <source>
        <dbReference type="ARBA" id="ARBA00022918"/>
    </source>
</evidence>
<accession>A0A4S4LTG2</accession>
<proteinExistence type="predicted"/>
<evidence type="ECO:0000256" key="11">
    <source>
        <dbReference type="ARBA" id="ARBA00022932"/>
    </source>
</evidence>
<dbReference type="Gene3D" id="3.30.420.10">
    <property type="entry name" value="Ribonuclease H-like superfamily/Ribonuclease H"/>
    <property type="match status" value="1"/>
</dbReference>
<keyword evidence="5" id="KW-0255">Endonuclease</keyword>
<dbReference type="Proteomes" id="UP000310158">
    <property type="component" value="Unassembled WGS sequence"/>
</dbReference>
<gene>
    <name evidence="16" type="ORF">EW146_g4793</name>
</gene>
<keyword evidence="11" id="KW-0239">DNA-directed DNA polymerase</keyword>
<dbReference type="InterPro" id="IPR012337">
    <property type="entry name" value="RNaseH-like_sf"/>
</dbReference>
<dbReference type="SUPFAM" id="SSF53098">
    <property type="entry name" value="Ribonuclease H-like"/>
    <property type="match status" value="1"/>
</dbReference>
<keyword evidence="2" id="KW-0548">Nucleotidyltransferase</keyword>
<dbReference type="InterPro" id="IPR039537">
    <property type="entry name" value="Retrotran_Ty1/copia-like"/>
</dbReference>
<keyword evidence="6" id="KW-0378">Hydrolase</keyword>
<evidence type="ECO:0000259" key="15">
    <source>
        <dbReference type="PROSITE" id="PS50994"/>
    </source>
</evidence>
<dbReference type="GO" id="GO:0016787">
    <property type="term" value="F:hydrolase activity"/>
    <property type="evidence" value="ECO:0007669"/>
    <property type="project" value="UniProtKB-KW"/>
</dbReference>
<protein>
    <recommendedName>
        <fullName evidence="15">Integrase catalytic domain-containing protein</fullName>
    </recommendedName>
</protein>
<dbReference type="GO" id="GO:0005634">
    <property type="term" value="C:nucleus"/>
    <property type="evidence" value="ECO:0007669"/>
    <property type="project" value="UniProtKB-ARBA"/>
</dbReference>
<evidence type="ECO:0000256" key="7">
    <source>
        <dbReference type="ARBA" id="ARBA00022842"/>
    </source>
</evidence>
<comment type="catalytic activity">
    <reaction evidence="14">
        <text>DNA(n) + a 2'-deoxyribonucleoside 5'-triphosphate = DNA(n+1) + diphosphate</text>
        <dbReference type="Rhea" id="RHEA:22508"/>
        <dbReference type="Rhea" id="RHEA-COMP:17339"/>
        <dbReference type="Rhea" id="RHEA-COMP:17340"/>
        <dbReference type="ChEBI" id="CHEBI:33019"/>
        <dbReference type="ChEBI" id="CHEBI:61560"/>
        <dbReference type="ChEBI" id="CHEBI:173112"/>
        <dbReference type="EC" id="2.7.7.7"/>
    </reaction>
</comment>
<evidence type="ECO:0000256" key="13">
    <source>
        <dbReference type="ARBA" id="ARBA00048173"/>
    </source>
</evidence>
<dbReference type="GO" id="GO:0006310">
    <property type="term" value="P:DNA recombination"/>
    <property type="evidence" value="ECO:0007669"/>
    <property type="project" value="UniProtKB-KW"/>
</dbReference>
<keyword evidence="7" id="KW-0460">Magnesium</keyword>
<keyword evidence="17" id="KW-1185">Reference proteome</keyword>
<evidence type="ECO:0000256" key="2">
    <source>
        <dbReference type="ARBA" id="ARBA00022695"/>
    </source>
</evidence>
<comment type="catalytic activity">
    <reaction evidence="13">
        <text>DNA(n) + a 2'-deoxyribonucleoside 5'-triphosphate = DNA(n+1) + diphosphate</text>
        <dbReference type="Rhea" id="RHEA:22508"/>
        <dbReference type="Rhea" id="RHEA-COMP:17339"/>
        <dbReference type="Rhea" id="RHEA-COMP:17340"/>
        <dbReference type="ChEBI" id="CHEBI:33019"/>
        <dbReference type="ChEBI" id="CHEBI:61560"/>
        <dbReference type="ChEBI" id="CHEBI:173112"/>
        <dbReference type="EC" id="2.7.7.49"/>
    </reaction>
</comment>
<dbReference type="PANTHER" id="PTHR42648:SF11">
    <property type="entry name" value="TRANSPOSON TY4-P GAG-POL POLYPROTEIN"/>
    <property type="match status" value="1"/>
</dbReference>
<feature type="domain" description="Integrase catalytic" evidence="15">
    <location>
        <begin position="82"/>
        <end position="190"/>
    </location>
</feature>
<evidence type="ECO:0000256" key="3">
    <source>
        <dbReference type="ARBA" id="ARBA00022722"/>
    </source>
</evidence>
<evidence type="ECO:0000256" key="14">
    <source>
        <dbReference type="ARBA" id="ARBA00049244"/>
    </source>
</evidence>
<reference evidence="16 17" key="1">
    <citation type="submission" date="2019-02" db="EMBL/GenBank/DDBJ databases">
        <title>Genome sequencing of the rare red list fungi Bondarzewia mesenterica.</title>
        <authorList>
            <person name="Buettner E."/>
            <person name="Kellner H."/>
        </authorList>
    </citation>
    <scope>NUCLEOTIDE SEQUENCE [LARGE SCALE GENOMIC DNA]</scope>
    <source>
        <strain evidence="16 17">DSM 108281</strain>
    </source>
</reference>
<name>A0A4S4LTG2_9AGAM</name>
<keyword evidence="11" id="KW-0808">Transferase</keyword>
<dbReference type="PROSITE" id="PS50994">
    <property type="entry name" value="INTEGRASE"/>
    <property type="match status" value="1"/>
</dbReference>
<keyword evidence="3" id="KW-0540">Nuclease</keyword>
<dbReference type="InterPro" id="IPR001584">
    <property type="entry name" value="Integrase_cat-core"/>
</dbReference>
<dbReference type="GO" id="GO:0032196">
    <property type="term" value="P:transposition"/>
    <property type="evidence" value="ECO:0007669"/>
    <property type="project" value="UniProtKB-KW"/>
</dbReference>
<dbReference type="GO" id="GO:0003964">
    <property type="term" value="F:RNA-directed DNA polymerase activity"/>
    <property type="evidence" value="ECO:0007669"/>
    <property type="project" value="UniProtKB-KW"/>
</dbReference>
<evidence type="ECO:0000256" key="4">
    <source>
        <dbReference type="ARBA" id="ARBA00022723"/>
    </source>
</evidence>
<evidence type="ECO:0000256" key="1">
    <source>
        <dbReference type="ARBA" id="ARBA00022578"/>
    </source>
</evidence>
<evidence type="ECO:0000256" key="9">
    <source>
        <dbReference type="ARBA" id="ARBA00022908"/>
    </source>
</evidence>
<organism evidence="16 17">
    <name type="scientific">Bondarzewia mesenterica</name>
    <dbReference type="NCBI Taxonomy" id="1095465"/>
    <lineage>
        <taxon>Eukaryota</taxon>
        <taxon>Fungi</taxon>
        <taxon>Dikarya</taxon>
        <taxon>Basidiomycota</taxon>
        <taxon>Agaricomycotina</taxon>
        <taxon>Agaricomycetes</taxon>
        <taxon>Russulales</taxon>
        <taxon>Bondarzewiaceae</taxon>
        <taxon>Bondarzewia</taxon>
    </lineage>
</organism>
<keyword evidence="1" id="KW-0815">Transposition</keyword>
<dbReference type="InterPro" id="IPR036397">
    <property type="entry name" value="RNaseH_sf"/>
</dbReference>
<keyword evidence="9" id="KW-0229">DNA integration</keyword>
<keyword evidence="4" id="KW-0479">Metal-binding</keyword>
<dbReference type="EMBL" id="SGPL01000194">
    <property type="protein sequence ID" value="THH15726.1"/>
    <property type="molecule type" value="Genomic_DNA"/>
</dbReference>
<evidence type="ECO:0000313" key="17">
    <source>
        <dbReference type="Proteomes" id="UP000310158"/>
    </source>
</evidence>
<keyword evidence="10" id="KW-0695">RNA-directed DNA polymerase</keyword>
<comment type="caution">
    <text evidence="16">The sequence shown here is derived from an EMBL/GenBank/DDBJ whole genome shotgun (WGS) entry which is preliminary data.</text>
</comment>
<evidence type="ECO:0000256" key="6">
    <source>
        <dbReference type="ARBA" id="ARBA00022801"/>
    </source>
</evidence>